<dbReference type="Pfam" id="PF00012">
    <property type="entry name" value="HSP70"/>
    <property type="match status" value="1"/>
</dbReference>
<dbReference type="PANTHER" id="PTHR14187">
    <property type="entry name" value="ALPHA KINASE/ELONGATION FACTOR 2 KINASE"/>
    <property type="match status" value="1"/>
</dbReference>
<name>A0A3P8PCB9_ASTCA</name>
<dbReference type="Gene3D" id="3.30.420.40">
    <property type="match status" value="2"/>
</dbReference>
<dbReference type="Ensembl" id="ENSACLT00000015030.2">
    <property type="protein sequence ID" value="ENSACLP00000014678.1"/>
    <property type="gene ID" value="ENSACLG00000009997.2"/>
</dbReference>
<dbReference type="GeneTree" id="ENSGT00940000154551"/>
<dbReference type="STRING" id="8154.ENSACLP00000014678"/>
<dbReference type="AlphaFoldDB" id="A0A3P8PCB9"/>
<sequence length="585" mass="65864">MDNSYIIAIDFGTAYSGYAFSLTKRDAEIEPRLKSWGKKTSLRTPKTPTCILFDEHEKFLSFGYEAQSAYFRTRGDEARKKFFFECFKMSLYDKKLNSDVTIEAANGRSMKALKVFTEALRYLKEDALKFISENAGGKQFIASDFTWVVTVPALWDPSAKQFMREAATQAGIVTAGKEDRLVIALEPEAASVWCKKLPADGFETENNSGVTFEQASGTQYIVVDCGGGTIDITVHEVLEGGALKELHKASGNDLGGQTVDKKFKEFLREIFSDSLWDEYEKKHPGEMQKMMYDISVLKENDDDDVDISCPFNLGAMAKEKQKMEKFFETLRGVSWNEGSIKISKEKVRSFFAESLNGITKSLREILKKGFTIEYILLVGGYAQSLILRQHITNQFSDQCKVLCPSHPQEAIMKGAVLFGRNPALVASRISAFTYGVSLSLRFDASKHRADKRYTNKEGEWCDGIFCVLVKENEEVGWDKTSEYSCTPVERDQTAITFAFYRTERKIQGLMYVDDWGVEKIGSIILESPVTARGMNREIKLQIKFGATEMTVTAIDVDSGSTVKTELDFMAKSMRSIRNHVAEVIS</sequence>
<evidence type="ECO:0008006" key="6">
    <source>
        <dbReference type="Google" id="ProtNLM"/>
    </source>
</evidence>
<dbReference type="OMA" id="YEAKEAY"/>
<dbReference type="OrthoDB" id="2963168at2759"/>
<comment type="similarity">
    <text evidence="1">Belongs to the heat shock protein 70 family.</text>
</comment>
<accession>A0A3P8PCB9</accession>
<dbReference type="InterPro" id="IPR013126">
    <property type="entry name" value="Hsp_70_fam"/>
</dbReference>
<evidence type="ECO:0000256" key="1">
    <source>
        <dbReference type="ARBA" id="ARBA00007381"/>
    </source>
</evidence>
<keyword evidence="2" id="KW-0547">Nucleotide-binding</keyword>
<dbReference type="GO" id="GO:0005524">
    <property type="term" value="F:ATP binding"/>
    <property type="evidence" value="ECO:0007669"/>
    <property type="project" value="UniProtKB-KW"/>
</dbReference>
<evidence type="ECO:0000313" key="4">
    <source>
        <dbReference type="Ensembl" id="ENSACLP00000014678.1"/>
    </source>
</evidence>
<dbReference type="Proteomes" id="UP000265100">
    <property type="component" value="Unplaced"/>
</dbReference>
<dbReference type="SUPFAM" id="SSF53067">
    <property type="entry name" value="Actin-like ATPase domain"/>
    <property type="match status" value="2"/>
</dbReference>
<protein>
    <recommendedName>
        <fullName evidence="6">Heat shock protein family A (Hsp70) member 12A.2</fullName>
    </recommendedName>
</protein>
<organism evidence="4 5">
    <name type="scientific">Astatotilapia calliptera</name>
    <name type="common">Eastern happy</name>
    <name type="synonym">Chromis callipterus</name>
    <dbReference type="NCBI Taxonomy" id="8154"/>
    <lineage>
        <taxon>Eukaryota</taxon>
        <taxon>Metazoa</taxon>
        <taxon>Chordata</taxon>
        <taxon>Craniata</taxon>
        <taxon>Vertebrata</taxon>
        <taxon>Euteleostomi</taxon>
        <taxon>Actinopterygii</taxon>
        <taxon>Neopterygii</taxon>
        <taxon>Teleostei</taxon>
        <taxon>Neoteleostei</taxon>
        <taxon>Acanthomorphata</taxon>
        <taxon>Ovalentaria</taxon>
        <taxon>Cichlomorphae</taxon>
        <taxon>Cichliformes</taxon>
        <taxon>Cichlidae</taxon>
        <taxon>African cichlids</taxon>
        <taxon>Pseudocrenilabrinae</taxon>
        <taxon>Haplochromini</taxon>
        <taxon>Astatotilapia</taxon>
    </lineage>
</organism>
<evidence type="ECO:0000313" key="5">
    <source>
        <dbReference type="Proteomes" id="UP000265100"/>
    </source>
</evidence>
<dbReference type="RefSeq" id="XP_026016957.1">
    <property type="nucleotide sequence ID" value="XM_026161172.1"/>
</dbReference>
<reference evidence="4" key="1">
    <citation type="submission" date="2025-08" db="UniProtKB">
        <authorList>
            <consortium name="Ensembl"/>
        </authorList>
    </citation>
    <scope>IDENTIFICATION</scope>
</reference>
<evidence type="ECO:0000256" key="3">
    <source>
        <dbReference type="ARBA" id="ARBA00022840"/>
    </source>
</evidence>
<evidence type="ECO:0000256" key="2">
    <source>
        <dbReference type="ARBA" id="ARBA00022741"/>
    </source>
</evidence>
<dbReference type="CDD" id="cd10229">
    <property type="entry name" value="ASKHA_NBD_HSP70_HSPA12"/>
    <property type="match status" value="1"/>
</dbReference>
<reference evidence="4" key="2">
    <citation type="submission" date="2025-09" db="UniProtKB">
        <authorList>
            <consortium name="Ensembl"/>
        </authorList>
    </citation>
    <scope>IDENTIFICATION</scope>
</reference>
<dbReference type="GeneID" id="113018113"/>
<keyword evidence="5" id="KW-1185">Reference proteome</keyword>
<keyword evidence="3" id="KW-0067">ATP-binding</keyword>
<dbReference type="GO" id="GO:0140662">
    <property type="term" value="F:ATP-dependent protein folding chaperone"/>
    <property type="evidence" value="ECO:0007669"/>
    <property type="project" value="InterPro"/>
</dbReference>
<proteinExistence type="inferred from homology"/>
<dbReference type="PANTHER" id="PTHR14187:SF5">
    <property type="entry name" value="HEAT SHOCK 70 KDA PROTEIN 12A"/>
    <property type="match status" value="1"/>
</dbReference>
<dbReference type="Bgee" id="ENSACLG00000009997">
    <property type="expression patterns" value="Expressed in liver"/>
</dbReference>
<dbReference type="InterPro" id="IPR043129">
    <property type="entry name" value="ATPase_NBD"/>
</dbReference>